<reference evidence="1 2" key="1">
    <citation type="journal article" date="2018" name="Sci. Rep.">
        <title>Characterisation of pathogen-specific regions and novel effector candidates in Fusarium oxysporum f. sp. cepae.</title>
        <authorList>
            <person name="Armitage A.D."/>
            <person name="Taylor A."/>
            <person name="Sobczyk M.K."/>
            <person name="Baxter L."/>
            <person name="Greenfield B.P."/>
            <person name="Bates H.J."/>
            <person name="Wilson F."/>
            <person name="Jackson A.C."/>
            <person name="Ott S."/>
            <person name="Harrison R.J."/>
            <person name="Clarkson J.P."/>
        </authorList>
    </citation>
    <scope>NUCLEOTIDE SEQUENCE [LARGE SCALE GENOMIC DNA]</scope>
    <source>
        <strain evidence="1 2">Fo_A13</strain>
    </source>
</reference>
<evidence type="ECO:0000313" key="2">
    <source>
        <dbReference type="Proteomes" id="UP000285084"/>
    </source>
</evidence>
<protein>
    <submittedName>
        <fullName evidence="1">Uncharacterized protein</fullName>
    </submittedName>
</protein>
<name>A0A420P278_FUSOX</name>
<dbReference type="Proteomes" id="UP000285084">
    <property type="component" value="Unassembled WGS sequence"/>
</dbReference>
<comment type="caution">
    <text evidence="1">The sequence shown here is derived from an EMBL/GenBank/DDBJ whole genome shotgun (WGS) entry which is preliminary data.</text>
</comment>
<dbReference type="AlphaFoldDB" id="A0A420P278"/>
<evidence type="ECO:0000313" key="1">
    <source>
        <dbReference type="EMBL" id="RKK86636.1"/>
    </source>
</evidence>
<proteinExistence type="predicted"/>
<sequence>MSIKRTRCAFVLDWCHVFLEPSLIQLQEDAAHLSKLGSDTDDAEMQEHETINIPSEDEVLSAHEQLDVAPLISENAAALALKSAENGGHLADDLGSEPGSTKLEIIENNNSDRLAFEDIMDKMRIFVFSVFFPNRNTSLRLRPSSKSAKTSFSSSM</sequence>
<gene>
    <name evidence="1" type="ORF">BFJ69_g860</name>
</gene>
<accession>A0A420P278</accession>
<organism evidence="1 2">
    <name type="scientific">Fusarium oxysporum</name>
    <name type="common">Fusarium vascular wilt</name>
    <dbReference type="NCBI Taxonomy" id="5507"/>
    <lineage>
        <taxon>Eukaryota</taxon>
        <taxon>Fungi</taxon>
        <taxon>Dikarya</taxon>
        <taxon>Ascomycota</taxon>
        <taxon>Pezizomycotina</taxon>
        <taxon>Sordariomycetes</taxon>
        <taxon>Hypocreomycetidae</taxon>
        <taxon>Hypocreales</taxon>
        <taxon>Nectriaceae</taxon>
        <taxon>Fusarium</taxon>
        <taxon>Fusarium oxysporum species complex</taxon>
    </lineage>
</organism>
<dbReference type="EMBL" id="MRCX01000004">
    <property type="protein sequence ID" value="RKK86636.1"/>
    <property type="molecule type" value="Genomic_DNA"/>
</dbReference>